<proteinExistence type="inferred from homology"/>
<comment type="similarity">
    <text evidence="1">Belongs to the virb1 family.</text>
</comment>
<evidence type="ECO:0000313" key="3">
    <source>
        <dbReference type="EMBL" id="EYD77152.1"/>
    </source>
</evidence>
<dbReference type="Proteomes" id="UP000019666">
    <property type="component" value="Unassembled WGS sequence"/>
</dbReference>
<dbReference type="InterPro" id="IPR008258">
    <property type="entry name" value="Transglycosylase_SLT_dom_1"/>
</dbReference>
<gene>
    <name evidence="3" type="ORF">Rumeso_01264</name>
</gene>
<evidence type="ECO:0000259" key="2">
    <source>
        <dbReference type="Pfam" id="PF01464"/>
    </source>
</evidence>
<dbReference type="AlphaFoldDB" id="A0A017HRN9"/>
<evidence type="ECO:0000256" key="1">
    <source>
        <dbReference type="ARBA" id="ARBA00009387"/>
    </source>
</evidence>
<dbReference type="STRING" id="442562.Rumeso_01264"/>
<keyword evidence="4" id="KW-1185">Reference proteome</keyword>
<dbReference type="EMBL" id="AOSK01000035">
    <property type="protein sequence ID" value="EYD77152.1"/>
    <property type="molecule type" value="Genomic_DNA"/>
</dbReference>
<evidence type="ECO:0000313" key="4">
    <source>
        <dbReference type="Proteomes" id="UP000019666"/>
    </source>
</evidence>
<dbReference type="SUPFAM" id="SSF53955">
    <property type="entry name" value="Lysozyme-like"/>
    <property type="match status" value="1"/>
</dbReference>
<name>A0A017HRN9_9RHOB</name>
<protein>
    <recommendedName>
        <fullName evidence="2">Transglycosylase SLT domain-containing protein</fullName>
    </recommendedName>
</protein>
<reference evidence="3 4" key="1">
    <citation type="submission" date="2013-02" db="EMBL/GenBank/DDBJ databases">
        <authorList>
            <person name="Fiebig A."/>
            <person name="Goeker M."/>
            <person name="Klenk H.-P.P."/>
        </authorList>
    </citation>
    <scope>NUCLEOTIDE SEQUENCE [LARGE SCALE GENOMIC DNA]</scope>
    <source>
        <strain evidence="3 4">DSM 19309</strain>
    </source>
</reference>
<dbReference type="Pfam" id="PF01464">
    <property type="entry name" value="SLT"/>
    <property type="match status" value="1"/>
</dbReference>
<dbReference type="HOGENOM" id="CLU_079068_0_0_5"/>
<organism evidence="3 4">
    <name type="scientific">Rubellimicrobium mesophilum DSM 19309</name>
    <dbReference type="NCBI Taxonomy" id="442562"/>
    <lineage>
        <taxon>Bacteria</taxon>
        <taxon>Pseudomonadati</taxon>
        <taxon>Pseudomonadota</taxon>
        <taxon>Alphaproteobacteria</taxon>
        <taxon>Rhodobacterales</taxon>
        <taxon>Roseobacteraceae</taxon>
        <taxon>Rubellimicrobium</taxon>
    </lineage>
</organism>
<sequence>MRALASIPVEIAVQTGAALRPEARPVFTAEARWDGKAQGEAWSVAAMKAIEEAPRDLTDLVPADIDGWCPGYEDNPAHLRAAFWVGTVSALARFESNFNPQAQGGGGAWQGLLQITPSTARLYGCDATTAAELRDGVANLQCAIRIMSRTVTRDGVVSAGDEGIAADWGPMSNPNLREQMRDWVSQQSYCEKTTAVMASLRPVARPESEIPETMVASAEIPHGDLGIPMAMAFLETSP</sequence>
<dbReference type="InterPro" id="IPR023346">
    <property type="entry name" value="Lysozyme-like_dom_sf"/>
</dbReference>
<comment type="caution">
    <text evidence="3">The sequence shown here is derived from an EMBL/GenBank/DDBJ whole genome shotgun (WGS) entry which is preliminary data.</text>
</comment>
<dbReference type="Gene3D" id="1.10.530.10">
    <property type="match status" value="1"/>
</dbReference>
<feature type="domain" description="Transglycosylase SLT" evidence="2">
    <location>
        <begin position="82"/>
        <end position="153"/>
    </location>
</feature>
<accession>A0A017HRN9</accession>